<evidence type="ECO:0000313" key="3">
    <source>
        <dbReference type="Proteomes" id="UP000601597"/>
    </source>
</evidence>
<feature type="domain" description="PrcB C-terminal" evidence="1">
    <location>
        <begin position="99"/>
        <end position="153"/>
    </location>
</feature>
<dbReference type="PROSITE" id="PS51257">
    <property type="entry name" value="PROKAR_LIPOPROTEIN"/>
    <property type="match status" value="1"/>
</dbReference>
<accession>A0ABQ3B328</accession>
<name>A0ABQ3B328_9GAMM</name>
<dbReference type="InterPro" id="IPR025748">
    <property type="entry name" value="PrcB_C_dom"/>
</dbReference>
<keyword evidence="3" id="KW-1185">Reference proteome</keyword>
<reference evidence="3" key="1">
    <citation type="journal article" date="2019" name="Int. J. Syst. Evol. Microbiol.">
        <title>The Global Catalogue of Microorganisms (GCM) 10K type strain sequencing project: providing services to taxonomists for standard genome sequencing and annotation.</title>
        <authorList>
            <consortium name="The Broad Institute Genomics Platform"/>
            <consortium name="The Broad Institute Genome Sequencing Center for Infectious Disease"/>
            <person name="Wu L."/>
            <person name="Ma J."/>
        </authorList>
    </citation>
    <scope>NUCLEOTIDE SEQUENCE [LARGE SCALE GENOMIC DNA]</scope>
    <source>
        <strain evidence="3">KCTC 22280</strain>
    </source>
</reference>
<evidence type="ECO:0000313" key="2">
    <source>
        <dbReference type="EMBL" id="GGY75507.1"/>
    </source>
</evidence>
<proteinExistence type="predicted"/>
<dbReference type="Pfam" id="PF14343">
    <property type="entry name" value="PrcB_C"/>
    <property type="match status" value="1"/>
</dbReference>
<evidence type="ECO:0000259" key="1">
    <source>
        <dbReference type="Pfam" id="PF14343"/>
    </source>
</evidence>
<organism evidence="2 3">
    <name type="scientific">Marinobacter zhanjiangensis</name>
    <dbReference type="NCBI Taxonomy" id="578215"/>
    <lineage>
        <taxon>Bacteria</taxon>
        <taxon>Pseudomonadati</taxon>
        <taxon>Pseudomonadota</taxon>
        <taxon>Gammaproteobacteria</taxon>
        <taxon>Pseudomonadales</taxon>
        <taxon>Marinobacteraceae</taxon>
        <taxon>Marinobacter</taxon>
    </lineage>
</organism>
<gene>
    <name evidence="2" type="ORF">GCM10007071_23430</name>
</gene>
<dbReference type="Proteomes" id="UP000601597">
    <property type="component" value="Unassembled WGS sequence"/>
</dbReference>
<sequence length="175" mass="18473">MTGRPFFVGERMGISKQTVRGLVAGLIVATGLSACAKDPEVTSDGAPLARQITASGQCGFAGQGVVYMDSRERLESVSEARGMPLSLPENHDFGREHLLLVAAGRKPTGGYGVVLEDSRLNDGELRISVEVRSPSPDQMVTQALTSPCALLAVTADGWSRVRVSGPGFDELSVSR</sequence>
<dbReference type="EMBL" id="BMXV01000005">
    <property type="protein sequence ID" value="GGY75507.1"/>
    <property type="molecule type" value="Genomic_DNA"/>
</dbReference>
<comment type="caution">
    <text evidence="2">The sequence shown here is derived from an EMBL/GenBank/DDBJ whole genome shotgun (WGS) entry which is preliminary data.</text>
</comment>
<protein>
    <recommendedName>
        <fullName evidence="1">PrcB C-terminal domain-containing protein</fullName>
    </recommendedName>
</protein>